<evidence type="ECO:0000256" key="7">
    <source>
        <dbReference type="ARBA" id="ARBA00022968"/>
    </source>
</evidence>
<dbReference type="EMBL" id="CAHIKZ030000114">
    <property type="protein sequence ID" value="CAE1153325.1"/>
    <property type="molecule type" value="Genomic_DNA"/>
</dbReference>
<dbReference type="GO" id="GO:0016012">
    <property type="term" value="C:sarcoglycan complex"/>
    <property type="evidence" value="ECO:0007669"/>
    <property type="project" value="InterPro"/>
</dbReference>
<accession>A0A812ASG3</accession>
<evidence type="ECO:0000256" key="9">
    <source>
        <dbReference type="ARBA" id="ARBA00023136"/>
    </source>
</evidence>
<evidence type="ECO:0000256" key="6">
    <source>
        <dbReference type="ARBA" id="ARBA00022692"/>
    </source>
</evidence>
<protein>
    <recommendedName>
        <fullName evidence="16">Zeta-sarcoglycan</fullName>
    </recommendedName>
</protein>
<keyword evidence="15" id="KW-1185">Reference proteome</keyword>
<comment type="subcellular location">
    <subcellularLocation>
        <location evidence="2">Cell membrane</location>
        <location evidence="2">Sarcolemma</location>
        <topology evidence="2">Single-pass type II membrane protein</topology>
    </subcellularLocation>
    <subcellularLocation>
        <location evidence="1">Cytoplasm</location>
        <location evidence="1">Cytoskeleton</location>
    </subcellularLocation>
</comment>
<dbReference type="PANTHER" id="PTHR12939">
    <property type="entry name" value="SARCOGLYCAN"/>
    <property type="match status" value="1"/>
</dbReference>
<keyword evidence="5" id="KW-0963">Cytoplasm</keyword>
<evidence type="ECO:0000256" key="13">
    <source>
        <dbReference type="SAM" id="Phobius"/>
    </source>
</evidence>
<feature type="transmembrane region" description="Helical" evidence="13">
    <location>
        <begin position="27"/>
        <end position="49"/>
    </location>
</feature>
<dbReference type="Proteomes" id="UP000597762">
    <property type="component" value="Unassembled WGS sequence"/>
</dbReference>
<keyword evidence="10" id="KW-1015">Disulfide bond</keyword>
<evidence type="ECO:0008006" key="16">
    <source>
        <dbReference type="Google" id="ProtNLM"/>
    </source>
</evidence>
<keyword evidence="12" id="KW-0206">Cytoskeleton</keyword>
<dbReference type="Pfam" id="PF04790">
    <property type="entry name" value="Sarcoglycan_1"/>
    <property type="match status" value="1"/>
</dbReference>
<evidence type="ECO:0000256" key="10">
    <source>
        <dbReference type="ARBA" id="ARBA00023157"/>
    </source>
</evidence>
<evidence type="ECO:0000256" key="3">
    <source>
        <dbReference type="ARBA" id="ARBA00007574"/>
    </source>
</evidence>
<evidence type="ECO:0000256" key="11">
    <source>
        <dbReference type="ARBA" id="ARBA00023180"/>
    </source>
</evidence>
<evidence type="ECO:0000256" key="12">
    <source>
        <dbReference type="ARBA" id="ARBA00023212"/>
    </source>
</evidence>
<keyword evidence="8 13" id="KW-1133">Transmembrane helix</keyword>
<evidence type="ECO:0000256" key="8">
    <source>
        <dbReference type="ARBA" id="ARBA00022989"/>
    </source>
</evidence>
<dbReference type="PANTHER" id="PTHR12939:SF10">
    <property type="entry name" value="EG:4F1.1 PROTEIN"/>
    <property type="match status" value="1"/>
</dbReference>
<dbReference type="InterPro" id="IPR039972">
    <property type="entry name" value="Sarcoglycan_gamma/delta/zeta"/>
</dbReference>
<dbReference type="GO" id="GO:0042383">
    <property type="term" value="C:sarcolemma"/>
    <property type="evidence" value="ECO:0007669"/>
    <property type="project" value="UniProtKB-SubCell"/>
</dbReference>
<dbReference type="GO" id="GO:0005856">
    <property type="term" value="C:cytoskeleton"/>
    <property type="evidence" value="ECO:0007669"/>
    <property type="project" value="UniProtKB-SubCell"/>
</dbReference>
<evidence type="ECO:0000313" key="15">
    <source>
        <dbReference type="Proteomes" id="UP000597762"/>
    </source>
</evidence>
<evidence type="ECO:0000313" key="14">
    <source>
        <dbReference type="EMBL" id="CAE1153325.1"/>
    </source>
</evidence>
<proteinExistence type="inferred from homology"/>
<keyword evidence="9 13" id="KW-0472">Membrane</keyword>
<dbReference type="OrthoDB" id="8881719at2759"/>
<name>A0A812ASG3_ACAPH</name>
<evidence type="ECO:0000256" key="5">
    <source>
        <dbReference type="ARBA" id="ARBA00022490"/>
    </source>
</evidence>
<keyword evidence="4" id="KW-1003">Cell membrane</keyword>
<evidence type="ECO:0000256" key="1">
    <source>
        <dbReference type="ARBA" id="ARBA00004245"/>
    </source>
</evidence>
<keyword evidence="11" id="KW-0325">Glycoprotein</keyword>
<sequence>MRPGHLTNEPYDGYIPVGIYGWRKRCLYAFILLLMIIVIMNLALTVWILRVLDFSIGTLNPKTGRLIGGGMGKLRIMKDGIRVDGQSEFSKTLYTSNINAPDNQPLIVESSRNITLQARDKRDVVTNTLVIGDKKIESTCEKFSVKDKKGRERLSITDGHVQLYHNEFIHKGESIFDGSIETPTVRSPKTKPLIIEAPESYVKLVGHSGVNVISLAGKVDFKSSKEIVFHSSKASISLDAKGIYLKNMKISSSTTGGSDPNLPKVHQLCMCDTGRLFLASPTQECEATAELCRR</sequence>
<dbReference type="AlphaFoldDB" id="A0A812ASG3"/>
<keyword evidence="7" id="KW-0735">Signal-anchor</keyword>
<reference evidence="14" key="1">
    <citation type="submission" date="2021-01" db="EMBL/GenBank/DDBJ databases">
        <authorList>
            <person name="Li R."/>
            <person name="Bekaert M."/>
        </authorList>
    </citation>
    <scope>NUCLEOTIDE SEQUENCE</scope>
    <source>
        <strain evidence="14">Farmed</strain>
    </source>
</reference>
<comment type="caution">
    <text evidence="14">The sequence shown here is derived from an EMBL/GenBank/DDBJ whole genome shotgun (WGS) entry which is preliminary data.</text>
</comment>
<evidence type="ECO:0000256" key="2">
    <source>
        <dbReference type="ARBA" id="ARBA00004274"/>
    </source>
</evidence>
<organism evidence="14 15">
    <name type="scientific">Acanthosepion pharaonis</name>
    <name type="common">Pharaoh cuttlefish</name>
    <name type="synonym">Sepia pharaonis</name>
    <dbReference type="NCBI Taxonomy" id="158019"/>
    <lineage>
        <taxon>Eukaryota</taxon>
        <taxon>Metazoa</taxon>
        <taxon>Spiralia</taxon>
        <taxon>Lophotrochozoa</taxon>
        <taxon>Mollusca</taxon>
        <taxon>Cephalopoda</taxon>
        <taxon>Coleoidea</taxon>
        <taxon>Decapodiformes</taxon>
        <taxon>Sepiida</taxon>
        <taxon>Sepiina</taxon>
        <taxon>Sepiidae</taxon>
        <taxon>Acanthosepion</taxon>
    </lineage>
</organism>
<keyword evidence="6 13" id="KW-0812">Transmembrane</keyword>
<comment type="similarity">
    <text evidence="3">Belongs to the sarcoglycan beta/delta/gamma/zeta family.</text>
</comment>
<evidence type="ECO:0000256" key="4">
    <source>
        <dbReference type="ARBA" id="ARBA00022475"/>
    </source>
</evidence>
<gene>
    <name evidence="14" type="ORF">SPHA_3813</name>
</gene>
<dbReference type="InterPro" id="IPR006875">
    <property type="entry name" value="Sarcoglycan"/>
</dbReference>